<reference evidence="6 7" key="1">
    <citation type="submission" date="2014-09" db="EMBL/GenBank/DDBJ databases">
        <authorList>
            <person name="Ellenberger Sabrina"/>
        </authorList>
    </citation>
    <scope>NUCLEOTIDE SEQUENCE [LARGE SCALE GENOMIC DNA]</scope>
    <source>
        <strain evidence="6 7">CBS 412.66</strain>
    </source>
</reference>
<dbReference type="OrthoDB" id="10071381at2759"/>
<evidence type="ECO:0008006" key="8">
    <source>
        <dbReference type="Google" id="ProtNLM"/>
    </source>
</evidence>
<feature type="domain" description="Rad21/Rec8-like protein C-terminal eukaryotic" evidence="4">
    <location>
        <begin position="460"/>
        <end position="504"/>
    </location>
</feature>
<evidence type="ECO:0000313" key="6">
    <source>
        <dbReference type="EMBL" id="CEP15178.1"/>
    </source>
</evidence>
<protein>
    <recommendedName>
        <fullName evidence="8">Rad21/Rec8-like protein N-terminal domain-containing protein</fullName>
    </recommendedName>
</protein>
<dbReference type="InterPro" id="IPR023093">
    <property type="entry name" value="ScpA-like_C"/>
</dbReference>
<dbReference type="Pfam" id="PF04824">
    <property type="entry name" value="Rad21_Rec8"/>
    <property type="match status" value="1"/>
</dbReference>
<feature type="domain" description="Rad21/Rec8-like protein N-terminal" evidence="5">
    <location>
        <begin position="2"/>
        <end position="102"/>
    </location>
</feature>
<evidence type="ECO:0000256" key="2">
    <source>
        <dbReference type="ARBA" id="ARBA00009870"/>
    </source>
</evidence>
<organism evidence="6 7">
    <name type="scientific">Parasitella parasitica</name>
    <dbReference type="NCBI Taxonomy" id="35722"/>
    <lineage>
        <taxon>Eukaryota</taxon>
        <taxon>Fungi</taxon>
        <taxon>Fungi incertae sedis</taxon>
        <taxon>Mucoromycota</taxon>
        <taxon>Mucoromycotina</taxon>
        <taxon>Mucoromycetes</taxon>
        <taxon>Mucorales</taxon>
        <taxon>Mucorineae</taxon>
        <taxon>Mucoraceae</taxon>
        <taxon>Parasitella</taxon>
    </lineage>
</organism>
<dbReference type="InterPro" id="IPR006910">
    <property type="entry name" value="Rad21_Rec8_N"/>
</dbReference>
<dbReference type="EMBL" id="LN731944">
    <property type="protein sequence ID" value="CEP15178.1"/>
    <property type="molecule type" value="Genomic_DNA"/>
</dbReference>
<dbReference type="InterPro" id="IPR036390">
    <property type="entry name" value="WH_DNA-bd_sf"/>
</dbReference>
<dbReference type="GO" id="GO:0003682">
    <property type="term" value="F:chromatin binding"/>
    <property type="evidence" value="ECO:0007669"/>
    <property type="project" value="TreeGrafter"/>
</dbReference>
<accession>A0A0B7NJQ3</accession>
<keyword evidence="7" id="KW-1185">Reference proteome</keyword>
<dbReference type="Pfam" id="PF04825">
    <property type="entry name" value="Rad21_Rec8_N"/>
    <property type="match status" value="1"/>
</dbReference>
<dbReference type="Gene3D" id="1.10.10.580">
    <property type="entry name" value="Structural maintenance of chromosome 1. Chain E"/>
    <property type="match status" value="1"/>
</dbReference>
<evidence type="ECO:0000313" key="7">
    <source>
        <dbReference type="Proteomes" id="UP000054107"/>
    </source>
</evidence>
<dbReference type="InterPro" id="IPR006909">
    <property type="entry name" value="Rad21/Rec8_C_eu"/>
</dbReference>
<dbReference type="GO" id="GO:1990414">
    <property type="term" value="P:replication-born double-strand break repair via sister chromatid exchange"/>
    <property type="evidence" value="ECO:0007669"/>
    <property type="project" value="TreeGrafter"/>
</dbReference>
<keyword evidence="3" id="KW-0539">Nucleus</keyword>
<comment type="subcellular location">
    <subcellularLocation>
        <location evidence="1">Nucleus</location>
    </subcellularLocation>
</comment>
<comment type="similarity">
    <text evidence="2">Belongs to the rad21 family.</text>
</comment>
<dbReference type="STRING" id="35722.A0A0B7NJQ3"/>
<name>A0A0B7NJQ3_9FUNG</name>
<gene>
    <name evidence="6" type="primary">PARPA_09381.1 scaffold 36284</name>
</gene>
<evidence type="ECO:0000259" key="5">
    <source>
        <dbReference type="Pfam" id="PF04825"/>
    </source>
</evidence>
<sequence>MISDQLRTKQGPLARVWLASHWERKISKSQFLNTNLEKTIDAITANHQEEPLTLRVSGQLLLGVVRIYSRKTRYLLEDCNEALVKIKLAFKKGDINMPDISHTVSNANAITMQDKLTEFDILLPDLPFNSAGPTDEIRDPILDSLGDMSFSQDITLSGGQTSFSFGNWEAGRNGQGVEAGRRDNEAGLADDGFDMDAIADPLKDMNLNDNNISNNGLMNDTVDFDFDLNDNIDYNAPDYTDGVDEFHLPLANDTADASLDTLMHVGIVEDESLFGMEGITSTTTEPVRRRKRLVVDKVTEIPVADLRRYAADSHTLVQKASGNTNVGNTNKIITVINLTRPSGAPVGSDLDALFNSLNRKRRASGVIANANKEARVDDAFGAPTPSGPGLTPAFHFDDDNIDYGQDYNDGVEINQDAFDRFNNNMDNNESFMTQNTQTFNSSTRKTLEKLEQEFPNVVKFNDLAPSFSKKAEAARIFYDVLLLSTKDMIKVKQDRAYGEIKISAPSVVA</sequence>
<dbReference type="InterPro" id="IPR039781">
    <property type="entry name" value="Rad21/Rec8-like"/>
</dbReference>
<dbReference type="Proteomes" id="UP000054107">
    <property type="component" value="Unassembled WGS sequence"/>
</dbReference>
<dbReference type="GO" id="GO:0008278">
    <property type="term" value="C:cohesin complex"/>
    <property type="evidence" value="ECO:0007669"/>
    <property type="project" value="InterPro"/>
</dbReference>
<dbReference type="SUPFAM" id="SSF46785">
    <property type="entry name" value="Winged helix' DNA-binding domain"/>
    <property type="match status" value="1"/>
</dbReference>
<evidence type="ECO:0000259" key="4">
    <source>
        <dbReference type="Pfam" id="PF04824"/>
    </source>
</evidence>
<dbReference type="AlphaFoldDB" id="A0A0B7NJQ3"/>
<dbReference type="GO" id="GO:0007062">
    <property type="term" value="P:sister chromatid cohesion"/>
    <property type="evidence" value="ECO:0007669"/>
    <property type="project" value="InterPro"/>
</dbReference>
<dbReference type="PANTHER" id="PTHR12585:SF69">
    <property type="entry name" value="FI11703P"/>
    <property type="match status" value="1"/>
</dbReference>
<dbReference type="GO" id="GO:0005634">
    <property type="term" value="C:nucleus"/>
    <property type="evidence" value="ECO:0007669"/>
    <property type="project" value="UniProtKB-SubCell"/>
</dbReference>
<proteinExistence type="inferred from homology"/>
<evidence type="ECO:0000256" key="3">
    <source>
        <dbReference type="ARBA" id="ARBA00023242"/>
    </source>
</evidence>
<evidence type="ECO:0000256" key="1">
    <source>
        <dbReference type="ARBA" id="ARBA00004123"/>
    </source>
</evidence>
<dbReference type="PANTHER" id="PTHR12585">
    <property type="entry name" value="SCC1 / RAD21 FAMILY MEMBER"/>
    <property type="match status" value="1"/>
</dbReference>